<accession>A0ABR8Q3V2</accession>
<proteinExistence type="predicted"/>
<dbReference type="RefSeq" id="WP_191749850.1">
    <property type="nucleotide sequence ID" value="NZ_JACSQZ010000024.1"/>
</dbReference>
<sequence>MRNVDIYGLVMITIFIGGFFTFLGWVIKSQNAGDMLNGFDAKKYNKDKVSMIIGRDMLNVGLLVIFLGIIGMFLSSKFYNYITFSQISIFLLGIIKIMYDMDKKCRRKR</sequence>
<reference evidence="2 3" key="1">
    <citation type="submission" date="2020-08" db="EMBL/GenBank/DDBJ databases">
        <title>A Genomic Blueprint of the Chicken Gut Microbiome.</title>
        <authorList>
            <person name="Gilroy R."/>
            <person name="Ravi A."/>
            <person name="Getino M."/>
            <person name="Pursley I."/>
            <person name="Horton D.L."/>
            <person name="Alikhan N.-F."/>
            <person name="Baker D."/>
            <person name="Gharbi K."/>
            <person name="Hall N."/>
            <person name="Watson M."/>
            <person name="Adriaenssens E.M."/>
            <person name="Foster-Nyarko E."/>
            <person name="Jarju S."/>
            <person name="Secka A."/>
            <person name="Antonio M."/>
            <person name="Oren A."/>
            <person name="Chaudhuri R."/>
            <person name="La Ragione R.M."/>
            <person name="Hildebrand F."/>
            <person name="Pallen M.J."/>
        </authorList>
    </citation>
    <scope>NUCLEOTIDE SEQUENCE [LARGE SCALE GENOMIC DNA]</scope>
    <source>
        <strain evidence="2 3">Sa3CUN1</strain>
    </source>
</reference>
<gene>
    <name evidence="2" type="ORF">H9660_07975</name>
</gene>
<evidence type="ECO:0000313" key="3">
    <source>
        <dbReference type="Proteomes" id="UP000640335"/>
    </source>
</evidence>
<name>A0ABR8Q3V2_9CLOT</name>
<keyword evidence="1" id="KW-1133">Transmembrane helix</keyword>
<dbReference type="Pfam" id="PF12650">
    <property type="entry name" value="DUF3784"/>
    <property type="match status" value="1"/>
</dbReference>
<dbReference type="EMBL" id="JACSQZ010000024">
    <property type="protein sequence ID" value="MBD7915086.1"/>
    <property type="molecule type" value="Genomic_DNA"/>
</dbReference>
<dbReference type="InterPro" id="IPR017259">
    <property type="entry name" value="UCP037672"/>
</dbReference>
<keyword evidence="1" id="KW-0472">Membrane</keyword>
<organism evidence="2 3">
    <name type="scientific">Clostridium gallinarum</name>
    <dbReference type="NCBI Taxonomy" id="2762246"/>
    <lineage>
        <taxon>Bacteria</taxon>
        <taxon>Bacillati</taxon>
        <taxon>Bacillota</taxon>
        <taxon>Clostridia</taxon>
        <taxon>Eubacteriales</taxon>
        <taxon>Clostridiaceae</taxon>
        <taxon>Clostridium</taxon>
    </lineage>
</organism>
<evidence type="ECO:0000313" key="2">
    <source>
        <dbReference type="EMBL" id="MBD7915086.1"/>
    </source>
</evidence>
<keyword evidence="3" id="KW-1185">Reference proteome</keyword>
<feature type="transmembrane region" description="Helical" evidence="1">
    <location>
        <begin position="57"/>
        <end position="75"/>
    </location>
</feature>
<feature type="transmembrane region" description="Helical" evidence="1">
    <location>
        <begin position="81"/>
        <end position="99"/>
    </location>
</feature>
<comment type="caution">
    <text evidence="2">The sequence shown here is derived from an EMBL/GenBank/DDBJ whole genome shotgun (WGS) entry which is preliminary data.</text>
</comment>
<feature type="transmembrane region" description="Helical" evidence="1">
    <location>
        <begin position="6"/>
        <end position="27"/>
    </location>
</feature>
<keyword evidence="1" id="KW-0812">Transmembrane</keyword>
<dbReference type="Proteomes" id="UP000640335">
    <property type="component" value="Unassembled WGS sequence"/>
</dbReference>
<evidence type="ECO:0000256" key="1">
    <source>
        <dbReference type="SAM" id="Phobius"/>
    </source>
</evidence>
<protein>
    <submittedName>
        <fullName evidence="2">DUF3784 domain-containing protein</fullName>
    </submittedName>
</protein>